<dbReference type="Pfam" id="PF03775">
    <property type="entry name" value="MinC_C"/>
    <property type="match status" value="1"/>
</dbReference>
<protein>
    <recommendedName>
        <fullName evidence="6">Probable septum site-determining protein MinC</fullName>
    </recommendedName>
</protein>
<dbReference type="HAMAP" id="MF_00267">
    <property type="entry name" value="MinC"/>
    <property type="match status" value="1"/>
</dbReference>
<dbReference type="Gene3D" id="3.30.160.540">
    <property type="match status" value="1"/>
</dbReference>
<comment type="function">
    <text evidence="6">Cell division inhibitor that blocks the formation of polar Z ring septums. Rapidly oscillates between the poles of the cell to destabilize FtsZ filaments that have formed before they mature into polar Z rings. Prevents FtsZ polymerization.</text>
</comment>
<dbReference type="InterPro" id="IPR016098">
    <property type="entry name" value="CAP/MinC_C"/>
</dbReference>
<evidence type="ECO:0000256" key="4">
    <source>
        <dbReference type="ARBA" id="ARBA00023306"/>
    </source>
</evidence>
<sequence>MLQKKHHVTIKGTKDGLTFLLSDNCSLESIMEELKEKLSSKHYEKSDGPAVKVYIDTGHRYLTVEQEKELKELVCEGKNLVIDQIETKVITKEEAERMAEEKQTVMVSKIIRSGQVFKVNGDLLLIGDVNPGGAVVASGNIFVMGALRGMAHAGSEGDETAVIAASVMAPSQLKINEHLRQEPNRNEQVDRQMECAYINSNDDTIVLERIQQLPWLRPSLNRSLEKVTS</sequence>
<evidence type="ECO:0000256" key="2">
    <source>
        <dbReference type="ARBA" id="ARBA00022618"/>
    </source>
</evidence>
<evidence type="ECO:0000259" key="8">
    <source>
        <dbReference type="Pfam" id="PF22642"/>
    </source>
</evidence>
<evidence type="ECO:0000259" key="7">
    <source>
        <dbReference type="Pfam" id="PF03775"/>
    </source>
</evidence>
<keyword evidence="3 6" id="KW-0717">Septation</keyword>
<dbReference type="InterPro" id="IPR005526">
    <property type="entry name" value="Septum_form_inhib_MinC_C"/>
</dbReference>
<dbReference type="Gene3D" id="2.160.20.70">
    <property type="match status" value="1"/>
</dbReference>
<keyword evidence="4 6" id="KW-0131">Cell cycle</keyword>
<keyword evidence="2 6" id="KW-0132">Cell division</keyword>
<proteinExistence type="inferred from homology"/>
<evidence type="ECO:0000256" key="5">
    <source>
        <dbReference type="ARBA" id="ARBA00046874"/>
    </source>
</evidence>
<comment type="similarity">
    <text evidence="1 6">Belongs to the MinC family.</text>
</comment>
<dbReference type="PANTHER" id="PTHR34108:SF1">
    <property type="entry name" value="SEPTUM SITE-DETERMINING PROTEIN MINC"/>
    <property type="match status" value="1"/>
</dbReference>
<evidence type="ECO:0000256" key="6">
    <source>
        <dbReference type="HAMAP-Rule" id="MF_00267"/>
    </source>
</evidence>
<dbReference type="InterPro" id="IPR055219">
    <property type="entry name" value="MinC_N_1"/>
</dbReference>
<evidence type="ECO:0000256" key="1">
    <source>
        <dbReference type="ARBA" id="ARBA00006291"/>
    </source>
</evidence>
<dbReference type="InterPro" id="IPR036145">
    <property type="entry name" value="MinC_C_sf"/>
</dbReference>
<dbReference type="InterPro" id="IPR013033">
    <property type="entry name" value="MinC"/>
</dbReference>
<evidence type="ECO:0000313" key="10">
    <source>
        <dbReference type="Proteomes" id="UP001148125"/>
    </source>
</evidence>
<dbReference type="EMBL" id="JAOTPO010000002">
    <property type="protein sequence ID" value="MDE5412448.1"/>
    <property type="molecule type" value="Genomic_DNA"/>
</dbReference>
<feature type="domain" description="Septum site-determining protein MinC N-terminal" evidence="8">
    <location>
        <begin position="8"/>
        <end position="85"/>
    </location>
</feature>
<gene>
    <name evidence="6 9" type="primary">minC</name>
    <name evidence="9" type="ORF">N7Z68_03560</name>
</gene>
<accession>A0ABT5VAH2</accession>
<organism evidence="9 10">
    <name type="scientific">Alkalihalobacterium chitinilyticum</name>
    <dbReference type="NCBI Taxonomy" id="2980103"/>
    <lineage>
        <taxon>Bacteria</taxon>
        <taxon>Bacillati</taxon>
        <taxon>Bacillota</taxon>
        <taxon>Bacilli</taxon>
        <taxon>Bacillales</taxon>
        <taxon>Bacillaceae</taxon>
        <taxon>Alkalihalobacterium</taxon>
    </lineage>
</organism>
<comment type="subunit">
    <text evidence="5 6">Interacts with MinD and FtsZ.</text>
</comment>
<name>A0ABT5VAH2_9BACI</name>
<keyword evidence="10" id="KW-1185">Reference proteome</keyword>
<evidence type="ECO:0000256" key="3">
    <source>
        <dbReference type="ARBA" id="ARBA00023210"/>
    </source>
</evidence>
<dbReference type="Proteomes" id="UP001148125">
    <property type="component" value="Unassembled WGS sequence"/>
</dbReference>
<dbReference type="PANTHER" id="PTHR34108">
    <property type="entry name" value="SEPTUM SITE-DETERMINING PROTEIN MINC"/>
    <property type="match status" value="1"/>
</dbReference>
<evidence type="ECO:0000313" key="9">
    <source>
        <dbReference type="EMBL" id="MDE5412448.1"/>
    </source>
</evidence>
<dbReference type="SUPFAM" id="SSF63848">
    <property type="entry name" value="Cell-division inhibitor MinC, C-terminal domain"/>
    <property type="match status" value="1"/>
</dbReference>
<feature type="domain" description="Septum formation inhibitor MinC C-terminal" evidence="7">
    <location>
        <begin position="107"/>
        <end position="207"/>
    </location>
</feature>
<dbReference type="RefSeq" id="WP_275117080.1">
    <property type="nucleotide sequence ID" value="NZ_JAOTPO010000002.1"/>
</dbReference>
<comment type="caution">
    <text evidence="9">The sequence shown here is derived from an EMBL/GenBank/DDBJ whole genome shotgun (WGS) entry which is preliminary data.</text>
</comment>
<dbReference type="Pfam" id="PF22642">
    <property type="entry name" value="MinC_N_1"/>
    <property type="match status" value="1"/>
</dbReference>
<dbReference type="NCBIfam" id="TIGR01222">
    <property type="entry name" value="minC"/>
    <property type="match status" value="1"/>
</dbReference>
<reference evidence="9" key="1">
    <citation type="submission" date="2024-05" db="EMBL/GenBank/DDBJ databases">
        <title>Alkalihalobacillus sp. strain MEB203 novel alkaliphilic bacterium from Lonar Lake, India.</title>
        <authorList>
            <person name="Joshi A."/>
            <person name="Thite S."/>
            <person name="Mengade P."/>
        </authorList>
    </citation>
    <scope>NUCLEOTIDE SEQUENCE</scope>
    <source>
        <strain evidence="9">MEB 203</strain>
    </source>
</reference>